<dbReference type="PRINTS" id="PR00143">
    <property type="entry name" value="CITRTSNTHASE"/>
</dbReference>
<gene>
    <name evidence="8" type="ORF">EDM58_05095</name>
</gene>
<dbReference type="CDD" id="cd06109">
    <property type="entry name" value="BsCS-I_like"/>
    <property type="match status" value="1"/>
</dbReference>
<comment type="pathway">
    <text evidence="1">Carbohydrate metabolism; tricarboxylic acid cycle.</text>
</comment>
<feature type="active site" evidence="6">
    <location>
        <position position="257"/>
    </location>
</feature>
<evidence type="ECO:0000313" key="9">
    <source>
        <dbReference type="Proteomes" id="UP000281915"/>
    </source>
</evidence>
<dbReference type="PANTHER" id="PTHR11739:SF4">
    <property type="entry name" value="CITRATE SYNTHASE, PEROXISOMAL"/>
    <property type="match status" value="1"/>
</dbReference>
<name>A0A3M8D701_9BACL</name>
<comment type="similarity">
    <text evidence="2 5 7">Belongs to the citrate synthase family.</text>
</comment>
<evidence type="ECO:0000256" key="2">
    <source>
        <dbReference type="ARBA" id="ARBA00010566"/>
    </source>
</evidence>
<reference evidence="8 9" key="1">
    <citation type="submission" date="2018-10" db="EMBL/GenBank/DDBJ databases">
        <title>Phylogenomics of Brevibacillus.</title>
        <authorList>
            <person name="Dunlap C."/>
        </authorList>
    </citation>
    <scope>NUCLEOTIDE SEQUENCE [LARGE SCALE GENOMIC DNA]</scope>
    <source>
        <strain evidence="8 9">JCM 15085</strain>
    </source>
</reference>
<dbReference type="InterPro" id="IPR016143">
    <property type="entry name" value="Citrate_synth-like_sm_a-sub"/>
</dbReference>
<evidence type="ECO:0000256" key="1">
    <source>
        <dbReference type="ARBA" id="ARBA00005163"/>
    </source>
</evidence>
<accession>A0A3M8D701</accession>
<dbReference type="PROSITE" id="PS00480">
    <property type="entry name" value="CITRATE_SYNTHASE"/>
    <property type="match status" value="1"/>
</dbReference>
<comment type="catalytic activity">
    <reaction evidence="4">
        <text>oxaloacetate + acetyl-CoA + H2O = citrate + CoA + H(+)</text>
        <dbReference type="Rhea" id="RHEA:16845"/>
        <dbReference type="ChEBI" id="CHEBI:15377"/>
        <dbReference type="ChEBI" id="CHEBI:15378"/>
        <dbReference type="ChEBI" id="CHEBI:16452"/>
        <dbReference type="ChEBI" id="CHEBI:16947"/>
        <dbReference type="ChEBI" id="CHEBI:57287"/>
        <dbReference type="ChEBI" id="CHEBI:57288"/>
        <dbReference type="EC" id="2.3.3.16"/>
    </reaction>
</comment>
<evidence type="ECO:0000256" key="7">
    <source>
        <dbReference type="RuleBase" id="RU003406"/>
    </source>
</evidence>
<evidence type="ECO:0000256" key="3">
    <source>
        <dbReference type="ARBA" id="ARBA00022679"/>
    </source>
</evidence>
<dbReference type="InterPro" id="IPR024176">
    <property type="entry name" value="Citrate_synthase_bac-typ"/>
</dbReference>
<proteinExistence type="inferred from homology"/>
<feature type="active site" evidence="6">
    <location>
        <position position="312"/>
    </location>
</feature>
<evidence type="ECO:0000313" key="8">
    <source>
        <dbReference type="EMBL" id="RNB83489.1"/>
    </source>
</evidence>
<dbReference type="Gene3D" id="1.10.580.10">
    <property type="entry name" value="Citrate Synthase, domain 1"/>
    <property type="match status" value="1"/>
</dbReference>
<dbReference type="InterPro" id="IPR002020">
    <property type="entry name" value="Citrate_synthase"/>
</dbReference>
<dbReference type="InterPro" id="IPR036969">
    <property type="entry name" value="Citrate_synthase_sf"/>
</dbReference>
<dbReference type="Gene3D" id="1.10.230.10">
    <property type="entry name" value="Cytochrome P450-Terp, domain 2"/>
    <property type="match status" value="1"/>
</dbReference>
<dbReference type="InterPro" id="IPR019810">
    <property type="entry name" value="Citrate_synthase_AS"/>
</dbReference>
<dbReference type="PIRSF" id="PIRSF001369">
    <property type="entry name" value="Citrate_synth"/>
    <property type="match status" value="1"/>
</dbReference>
<evidence type="ECO:0000256" key="5">
    <source>
        <dbReference type="PIRNR" id="PIRNR001369"/>
    </source>
</evidence>
<dbReference type="PANTHER" id="PTHR11739">
    <property type="entry name" value="CITRATE SYNTHASE"/>
    <property type="match status" value="1"/>
</dbReference>
<dbReference type="Pfam" id="PF00285">
    <property type="entry name" value="Citrate_synt"/>
    <property type="match status" value="1"/>
</dbReference>
<dbReference type="GO" id="GO:0005975">
    <property type="term" value="P:carbohydrate metabolic process"/>
    <property type="evidence" value="ECO:0007669"/>
    <property type="project" value="TreeGrafter"/>
</dbReference>
<dbReference type="AlphaFoldDB" id="A0A3M8D701"/>
<dbReference type="UniPathway" id="UPA00223"/>
<organism evidence="8 9">
    <name type="scientific">Brevibacillus panacihumi</name>
    <dbReference type="NCBI Taxonomy" id="497735"/>
    <lineage>
        <taxon>Bacteria</taxon>
        <taxon>Bacillati</taxon>
        <taxon>Bacillota</taxon>
        <taxon>Bacilli</taxon>
        <taxon>Bacillales</taxon>
        <taxon>Paenibacillaceae</taxon>
        <taxon>Brevibacillus</taxon>
    </lineage>
</organism>
<dbReference type="RefSeq" id="WP_122912398.1">
    <property type="nucleotide sequence ID" value="NZ_RHHT01000007.1"/>
</dbReference>
<keyword evidence="3 5" id="KW-0808">Transferase</keyword>
<evidence type="ECO:0000256" key="6">
    <source>
        <dbReference type="PIRSR" id="PIRSR001369-1"/>
    </source>
</evidence>
<comment type="caution">
    <text evidence="8">The sequence shown here is derived from an EMBL/GenBank/DDBJ whole genome shotgun (WGS) entry which is preliminary data.</text>
</comment>
<dbReference type="SUPFAM" id="SSF48256">
    <property type="entry name" value="Citrate synthase"/>
    <property type="match status" value="1"/>
</dbReference>
<dbReference type="Proteomes" id="UP000281915">
    <property type="component" value="Unassembled WGS sequence"/>
</dbReference>
<dbReference type="GO" id="GO:0006099">
    <property type="term" value="P:tricarboxylic acid cycle"/>
    <property type="evidence" value="ECO:0007669"/>
    <property type="project" value="UniProtKB-UniPathway"/>
</dbReference>
<protein>
    <recommendedName>
        <fullName evidence="5">Citrate synthase</fullName>
    </recommendedName>
</protein>
<dbReference type="GO" id="GO:0005829">
    <property type="term" value="C:cytosol"/>
    <property type="evidence" value="ECO:0007669"/>
    <property type="project" value="TreeGrafter"/>
</dbReference>
<evidence type="ECO:0000256" key="4">
    <source>
        <dbReference type="ARBA" id="ARBA00049288"/>
    </source>
</evidence>
<dbReference type="GO" id="GO:0036440">
    <property type="term" value="F:citrate synthase activity"/>
    <property type="evidence" value="ECO:0007669"/>
    <property type="project" value="UniProtKB-EC"/>
</dbReference>
<sequence length="367" mass="40405">MSKQFQLAIGLDGIAVAESDLSLVDGLNGLLVYRGYWARDLAIHHTFEEVAHLLWYGHLPNEQELSALKNQLKQHRELPEHVKGMLRLIPADVDMMSVLRTGVSALGNASYGWPPTLEQVISVTAKMPTIVAFRYACLQGREPLDPHPELDHTANYLYMLKGTEPSHAHVRALDAYLILTQEHGMNASTFAGRVVTSTESDLISAIAGAIGTLKGPLHGGAPSEVTEMIEAIGTKENAEPWLRNKLESGGRLMGFGHRVYKTIDPRATALRVVAEQLSGDDPWFDLATHVEQVGLRLLAEYKPGRKLNTNVEFFAAAVMRAVGLEDDLFTPTFAVSRVVGWSAHILEQASSNRIIRPQLNYTGTMPE</sequence>
<dbReference type="InterPro" id="IPR016142">
    <property type="entry name" value="Citrate_synth-like_lrg_a-sub"/>
</dbReference>
<dbReference type="EMBL" id="RHHT01000007">
    <property type="protein sequence ID" value="RNB83489.1"/>
    <property type="molecule type" value="Genomic_DNA"/>
</dbReference>